<dbReference type="EMBL" id="CAEZTN010000001">
    <property type="protein sequence ID" value="CAB4561334.1"/>
    <property type="molecule type" value="Genomic_DNA"/>
</dbReference>
<reference evidence="2" key="1">
    <citation type="submission" date="2020-05" db="EMBL/GenBank/DDBJ databases">
        <authorList>
            <person name="Chiriac C."/>
            <person name="Salcher M."/>
            <person name="Ghai R."/>
            <person name="Kavagutti S V."/>
        </authorList>
    </citation>
    <scope>NUCLEOTIDE SEQUENCE</scope>
</reference>
<name>A0A6J6DDF4_9ZZZZ</name>
<dbReference type="PROSITE" id="PS00062">
    <property type="entry name" value="ALDOKETO_REDUCTASE_2"/>
    <property type="match status" value="1"/>
</dbReference>
<evidence type="ECO:0000313" key="2">
    <source>
        <dbReference type="EMBL" id="CAB4561334.1"/>
    </source>
</evidence>
<dbReference type="SUPFAM" id="SSF51430">
    <property type="entry name" value="NAD(P)-linked oxidoreductase"/>
    <property type="match status" value="1"/>
</dbReference>
<dbReference type="AlphaFoldDB" id="A0A6J6DDF4"/>
<dbReference type="Gene3D" id="3.20.20.100">
    <property type="entry name" value="NADP-dependent oxidoreductase domain"/>
    <property type="match status" value="1"/>
</dbReference>
<proteinExistence type="predicted"/>
<gene>
    <name evidence="2" type="ORF">UFOPK1689_00042</name>
</gene>
<organism evidence="2">
    <name type="scientific">freshwater metagenome</name>
    <dbReference type="NCBI Taxonomy" id="449393"/>
    <lineage>
        <taxon>unclassified sequences</taxon>
        <taxon>metagenomes</taxon>
        <taxon>ecological metagenomes</taxon>
    </lineage>
</organism>
<dbReference type="InterPro" id="IPR036812">
    <property type="entry name" value="NAD(P)_OxRdtase_dom_sf"/>
</dbReference>
<dbReference type="Pfam" id="PF00248">
    <property type="entry name" value="Aldo_ket_red"/>
    <property type="match status" value="1"/>
</dbReference>
<dbReference type="GO" id="GO:0016491">
    <property type="term" value="F:oxidoreductase activity"/>
    <property type="evidence" value="ECO:0007669"/>
    <property type="project" value="InterPro"/>
</dbReference>
<sequence length="323" mass="35206">MGLPCYRRPMEKRRAGSSGLELSRLGLGTMTWGRDTDEIEAADQCRAYLDAGGSFLDTSPTYGDGDSERLIGGLISTLFKRDDVVIASKAGINLNEGARRINATRQFLIADLDRTLERLGTDFIDLWQISNWDDLTPIDETLSALDYAYTSGRARYVGVSNYTGWQIARAATKQQTNSMRAPITCAQNEYSLLNRIAENEILDATQECGLGFIAWAPLARGVLTGKYRKGIPSDSRAAAPHFARQVEPYLDDHSARIVEAVVVAAQGLGYSPLEISLAWVRDAPGITSTLVGARTGAQLRGILKSEEIELPSIVRTALDDVSG</sequence>
<dbReference type="InterPro" id="IPR018170">
    <property type="entry name" value="Aldo/ket_reductase_CS"/>
</dbReference>
<dbReference type="PANTHER" id="PTHR43364:SF18">
    <property type="entry name" value="OXIDOREDUCTASE"/>
    <property type="match status" value="1"/>
</dbReference>
<evidence type="ECO:0000259" key="1">
    <source>
        <dbReference type="Pfam" id="PF00248"/>
    </source>
</evidence>
<feature type="domain" description="NADP-dependent oxidoreductase" evidence="1">
    <location>
        <begin position="24"/>
        <end position="319"/>
    </location>
</feature>
<dbReference type="InterPro" id="IPR023210">
    <property type="entry name" value="NADP_OxRdtase_dom"/>
</dbReference>
<dbReference type="GO" id="GO:0005829">
    <property type="term" value="C:cytosol"/>
    <property type="evidence" value="ECO:0007669"/>
    <property type="project" value="TreeGrafter"/>
</dbReference>
<dbReference type="PANTHER" id="PTHR43364">
    <property type="entry name" value="NADH-SPECIFIC METHYLGLYOXAL REDUCTASE-RELATED"/>
    <property type="match status" value="1"/>
</dbReference>
<accession>A0A6J6DDF4</accession>
<dbReference type="InterPro" id="IPR050523">
    <property type="entry name" value="AKR_Detox_Biosynth"/>
</dbReference>
<protein>
    <submittedName>
        <fullName evidence="2">Unannotated protein</fullName>
    </submittedName>
</protein>